<comment type="caution">
    <text evidence="2">The sequence shown here is derived from an EMBL/GenBank/DDBJ whole genome shotgun (WGS) entry which is preliminary data.</text>
</comment>
<feature type="transmembrane region" description="Helical" evidence="1">
    <location>
        <begin position="163"/>
        <end position="185"/>
    </location>
</feature>
<feature type="transmembrane region" description="Helical" evidence="1">
    <location>
        <begin position="127"/>
        <end position="151"/>
    </location>
</feature>
<keyword evidence="1" id="KW-0812">Transmembrane</keyword>
<feature type="transmembrane region" description="Helical" evidence="1">
    <location>
        <begin position="99"/>
        <end position="120"/>
    </location>
</feature>
<feature type="transmembrane region" description="Helical" evidence="1">
    <location>
        <begin position="12"/>
        <end position="31"/>
    </location>
</feature>
<keyword evidence="1" id="KW-1133">Transmembrane helix</keyword>
<reference evidence="2 3" key="1">
    <citation type="journal article" date="2016" name="Nat. Commun.">
        <title>Thousands of microbial genomes shed light on interconnected biogeochemical processes in an aquifer system.</title>
        <authorList>
            <person name="Anantharaman K."/>
            <person name="Brown C.T."/>
            <person name="Hug L.A."/>
            <person name="Sharon I."/>
            <person name="Castelle C.J."/>
            <person name="Probst A.J."/>
            <person name="Thomas B.C."/>
            <person name="Singh A."/>
            <person name="Wilkins M.J."/>
            <person name="Karaoz U."/>
            <person name="Brodie E.L."/>
            <person name="Williams K.H."/>
            <person name="Hubbard S.S."/>
            <person name="Banfield J.F."/>
        </authorList>
    </citation>
    <scope>NUCLEOTIDE SEQUENCE [LARGE SCALE GENOMIC DNA]</scope>
</reference>
<feature type="transmembrane region" description="Helical" evidence="1">
    <location>
        <begin position="375"/>
        <end position="396"/>
    </location>
</feature>
<name>A0A1F6EIU1_9BACT</name>
<evidence type="ECO:0000256" key="1">
    <source>
        <dbReference type="SAM" id="Phobius"/>
    </source>
</evidence>
<evidence type="ECO:0008006" key="4">
    <source>
        <dbReference type="Google" id="ProtNLM"/>
    </source>
</evidence>
<sequence>MALLLREHWAALALALIAAAITIAPHLMLWSEPGYRGIEMMTLDAENHYMARIHEVYEGHPAITNTFLENKDLPYATPPLGEIVIAGFGKFFGLDAARAAIASKPLSVFIITLLIYALAFSLSRSRVAALIAAAFPTLGYNLIALSLAPVLDLIGSSPSGGPFLIFSRLVNPSISDIFLFGALVLMYRNLFEREAARWWQVILLGALIGGSLYMSPYVYSFLGALLLIAWVWFLAQRDGTHARAAFFVGIIALVCSAPFVLNYAALHAHPDYETFSRFIGLAESRHLVLGFLLPLMAMLVAFMWPRDFPKKGRMFLLFACVAVFLALNQQLITGVSLHTGHYHWYITKPLAGIIAGLFIGGCIVRFVPVYFKHSVVAFVLGILIYNSMGFLAPWYAETHREAVETQAYGPLVEYLGTRDVQEIVWSDVPTADFIPIYTAHSAPNSINLGSYPIPQSFLDNRFFLEYRLRGVAPKDFEGTIRSEAAHVSARLWGLWLRETKGDETAIPEEEFSRIAADYAVFHKKSWSENFDALDITLVAARTADRAPYDAIPALKETATVGDFVIYKRL</sequence>
<dbReference type="Proteomes" id="UP000178587">
    <property type="component" value="Unassembled WGS sequence"/>
</dbReference>
<dbReference type="AlphaFoldDB" id="A0A1F6EIU1"/>
<evidence type="ECO:0000313" key="2">
    <source>
        <dbReference type="EMBL" id="OGG73566.1"/>
    </source>
</evidence>
<feature type="transmembrane region" description="Helical" evidence="1">
    <location>
        <begin position="349"/>
        <end position="368"/>
    </location>
</feature>
<evidence type="ECO:0000313" key="3">
    <source>
        <dbReference type="Proteomes" id="UP000178587"/>
    </source>
</evidence>
<gene>
    <name evidence="2" type="ORF">A3A34_02720</name>
</gene>
<proteinExistence type="predicted"/>
<accession>A0A1F6EIU1</accession>
<organism evidence="2 3">
    <name type="scientific">Candidatus Kaiserbacteria bacterium RIFCSPLOWO2_01_FULL_50_24</name>
    <dbReference type="NCBI Taxonomy" id="1798507"/>
    <lineage>
        <taxon>Bacteria</taxon>
        <taxon>Candidatus Kaiseribacteriota</taxon>
    </lineage>
</organism>
<feature type="transmembrane region" description="Helical" evidence="1">
    <location>
        <begin position="286"/>
        <end position="304"/>
    </location>
</feature>
<dbReference type="EMBL" id="MFLU01000016">
    <property type="protein sequence ID" value="OGG73566.1"/>
    <property type="molecule type" value="Genomic_DNA"/>
</dbReference>
<keyword evidence="1" id="KW-0472">Membrane</keyword>
<feature type="transmembrane region" description="Helical" evidence="1">
    <location>
        <begin position="316"/>
        <end position="337"/>
    </location>
</feature>
<dbReference type="STRING" id="1798507.A3A34_02720"/>
<feature type="transmembrane region" description="Helical" evidence="1">
    <location>
        <begin position="219"/>
        <end position="235"/>
    </location>
</feature>
<protein>
    <recommendedName>
        <fullName evidence="4">Glycosyltransferase RgtA/B/C/D-like domain-containing protein</fullName>
    </recommendedName>
</protein>
<feature type="transmembrane region" description="Helical" evidence="1">
    <location>
        <begin position="244"/>
        <end position="266"/>
    </location>
</feature>